<evidence type="ECO:0000313" key="3">
    <source>
        <dbReference type="Proteomes" id="UP000030140"/>
    </source>
</evidence>
<organism evidence="2 3">
    <name type="scientific">Dokdonia donghaensis DSW-1</name>
    <dbReference type="NCBI Taxonomy" id="1300343"/>
    <lineage>
        <taxon>Bacteria</taxon>
        <taxon>Pseudomonadati</taxon>
        <taxon>Bacteroidota</taxon>
        <taxon>Flavobacteriia</taxon>
        <taxon>Flavobacteriales</taxon>
        <taxon>Flavobacteriaceae</taxon>
        <taxon>Dokdonia</taxon>
    </lineage>
</organism>
<dbReference type="Proteomes" id="UP000030140">
    <property type="component" value="Unassembled WGS sequence"/>
</dbReference>
<keyword evidence="3" id="KW-1185">Reference proteome</keyword>
<gene>
    <name evidence="2" type="ORF">NV36_05055</name>
</gene>
<sequence>MVVLLFFCAFAKAQEVPASTLLDTETVTAVSDQDPYEPLRPAKAAFYGAVLPGLGQLYNKDYWKLPLVYGALGSSIYAVSFNSNQSERFRTAFKERLAGRIDEFTTVNEDGTTTEIFSDDALLNGQEQFRKRRDLFILVSAGVYILQIVEANVDAHLSQFDVDDELTLGPAIYNDDMGQTMNYGLTINYKF</sequence>
<reference evidence="2 3" key="1">
    <citation type="submission" date="2014-10" db="EMBL/GenBank/DDBJ databases">
        <title>Draft genome sequence of the proteorhodopsin-containing marine bacterium Dokdonia donghaensis.</title>
        <authorList>
            <person name="Gomez-Consarnau L."/>
            <person name="Gonzalez J.M."/>
            <person name="Riedel T."/>
            <person name="Jaenicke S."/>
            <person name="Wagner-Doebler I."/>
            <person name="Fuhrman J.A."/>
        </authorList>
    </citation>
    <scope>NUCLEOTIDE SEQUENCE [LARGE SCALE GENOMIC DNA]</scope>
    <source>
        <strain evidence="2 3">DSW-1</strain>
    </source>
</reference>
<protein>
    <recommendedName>
        <fullName evidence="1">DUF5683 domain-containing protein</fullName>
    </recommendedName>
</protein>
<evidence type="ECO:0000313" key="2">
    <source>
        <dbReference type="EMBL" id="KGO07968.1"/>
    </source>
</evidence>
<accession>A0A0A2GZL5</accession>
<dbReference type="AlphaFoldDB" id="A0A0A2GZL5"/>
<dbReference type="InterPro" id="IPR043738">
    <property type="entry name" value="DUF5683"/>
</dbReference>
<dbReference type="EMBL" id="JSAQ01000001">
    <property type="protein sequence ID" value="KGO07968.1"/>
    <property type="molecule type" value="Genomic_DNA"/>
</dbReference>
<feature type="domain" description="DUF5683" evidence="1">
    <location>
        <begin position="38"/>
        <end position="191"/>
    </location>
</feature>
<dbReference type="Pfam" id="PF18935">
    <property type="entry name" value="DUF5683"/>
    <property type="match status" value="1"/>
</dbReference>
<comment type="caution">
    <text evidence="2">The sequence shown here is derived from an EMBL/GenBank/DDBJ whole genome shotgun (WGS) entry which is preliminary data.</text>
</comment>
<proteinExistence type="predicted"/>
<evidence type="ECO:0000259" key="1">
    <source>
        <dbReference type="Pfam" id="PF18935"/>
    </source>
</evidence>
<name>A0A0A2GZL5_9FLAO</name>